<dbReference type="RefSeq" id="WP_234811860.1">
    <property type="nucleotide sequence ID" value="NZ_BCSY01000070.1"/>
</dbReference>
<keyword evidence="2" id="KW-0479">Metal-binding</keyword>
<gene>
    <name evidence="9" type="ORF">RMCC_4204</name>
</gene>
<comment type="cofactor">
    <cofactor evidence="6">
        <name>Zn(2+)</name>
        <dbReference type="ChEBI" id="CHEBI:29105"/>
    </cofactor>
    <text evidence="6">Binds 1 zinc ion per subunit.</text>
</comment>
<keyword evidence="10" id="KW-1185">Reference proteome</keyword>
<protein>
    <submittedName>
        <fullName evidence="9">Peptidase M48, Ste24p</fullName>
    </submittedName>
</protein>
<dbReference type="EMBL" id="BCSY01000070">
    <property type="protein sequence ID" value="GAS97238.1"/>
    <property type="molecule type" value="Genomic_DNA"/>
</dbReference>
<keyword evidence="5 6" id="KW-0482">Metalloprotease</keyword>
<evidence type="ECO:0000256" key="2">
    <source>
        <dbReference type="ARBA" id="ARBA00022723"/>
    </source>
</evidence>
<evidence type="ECO:0000313" key="10">
    <source>
        <dbReference type="Proteomes" id="UP000069443"/>
    </source>
</evidence>
<evidence type="ECO:0000256" key="4">
    <source>
        <dbReference type="ARBA" id="ARBA00022833"/>
    </source>
</evidence>
<dbReference type="InterPro" id="IPR001915">
    <property type="entry name" value="Peptidase_M48"/>
</dbReference>
<dbReference type="AlphaFoldDB" id="A0A100WG57"/>
<feature type="transmembrane region" description="Helical" evidence="7">
    <location>
        <begin position="37"/>
        <end position="59"/>
    </location>
</feature>
<keyword evidence="3 6" id="KW-0378">Hydrolase</keyword>
<reference evidence="10" key="2">
    <citation type="submission" date="2016-02" db="EMBL/GenBank/DDBJ databases">
        <title>Draft genome sequence of five rapidly growing Mycobacterium species.</title>
        <authorList>
            <person name="Katahira K."/>
            <person name="Gotou Y."/>
            <person name="Iida K."/>
            <person name="Ogura Y."/>
            <person name="Hayashi T."/>
        </authorList>
    </citation>
    <scope>NUCLEOTIDE SEQUENCE [LARGE SCALE GENOMIC DNA]</scope>
    <source>
        <strain evidence="10">JCM15298</strain>
    </source>
</reference>
<dbReference type="PANTHER" id="PTHR34978:SF3">
    <property type="entry name" value="SLR0241 PROTEIN"/>
    <property type="match status" value="1"/>
</dbReference>
<keyword evidence="1 6" id="KW-0645">Protease</keyword>
<evidence type="ECO:0000313" key="9">
    <source>
        <dbReference type="EMBL" id="GAS97238.1"/>
    </source>
</evidence>
<evidence type="ECO:0000256" key="6">
    <source>
        <dbReference type="RuleBase" id="RU003983"/>
    </source>
</evidence>
<proteinExistence type="inferred from homology"/>
<keyword evidence="7" id="KW-1133">Transmembrane helix</keyword>
<dbReference type="GO" id="GO:0046872">
    <property type="term" value="F:metal ion binding"/>
    <property type="evidence" value="ECO:0007669"/>
    <property type="project" value="UniProtKB-KW"/>
</dbReference>
<feature type="transmembrane region" description="Helical" evidence="7">
    <location>
        <begin position="93"/>
        <end position="114"/>
    </location>
</feature>
<feature type="domain" description="Peptidase M48" evidence="8">
    <location>
        <begin position="129"/>
        <end position="200"/>
    </location>
</feature>
<evidence type="ECO:0000256" key="5">
    <source>
        <dbReference type="ARBA" id="ARBA00023049"/>
    </source>
</evidence>
<comment type="similarity">
    <text evidence="6">Belongs to the peptidase M48 family.</text>
</comment>
<name>A0A100WG57_MYCCR</name>
<dbReference type="CDD" id="cd07326">
    <property type="entry name" value="M56_BlaR1_MecR1_like"/>
    <property type="match status" value="1"/>
</dbReference>
<comment type="caution">
    <text evidence="9">The sequence shown here is derived from an EMBL/GenBank/DDBJ whole genome shotgun (WGS) entry which is preliminary data.</text>
</comment>
<keyword evidence="4 6" id="KW-0862">Zinc</keyword>
<dbReference type="InterPro" id="IPR052173">
    <property type="entry name" value="Beta-lactam_resp_regulator"/>
</dbReference>
<organism evidence="9 10">
    <name type="scientific">Mycolicibacterium canariasense</name>
    <name type="common">Mycobacterium canariasense</name>
    <dbReference type="NCBI Taxonomy" id="228230"/>
    <lineage>
        <taxon>Bacteria</taxon>
        <taxon>Bacillati</taxon>
        <taxon>Actinomycetota</taxon>
        <taxon>Actinomycetes</taxon>
        <taxon>Mycobacteriales</taxon>
        <taxon>Mycobacteriaceae</taxon>
        <taxon>Mycolicibacterium</taxon>
    </lineage>
</organism>
<sequence>MTALTGLAVYNGALLVLGPAMLTRLTRSGHAPRTAVALWLTAIVSAVSTALLIAIFLVVDVIAHWGDPGAFVASCLELLCDLASGAAGPIPQFGVLAVVLAAVATTVVLVVRLVRTITRLRDHAHDHGEAIRMVGHPMPGGDVYVVKSGEKAAYCVAGRPSTIVVTSSAVAALGERELGAVLAHERAHLAGHHQSIVTVLRGLAAVAPRIGLLTRGATEVARLLEMCADDAAVRRYGEHALLDGLLALVGAAPAPALGAADVAVLRRAQRLAEPATKGARLTTQITLAGVGTAIAAGPAGMLGLALSGFSLCLG</sequence>
<feature type="transmembrane region" description="Helical" evidence="7">
    <location>
        <begin position="6"/>
        <end position="25"/>
    </location>
</feature>
<keyword evidence="7" id="KW-0812">Transmembrane</keyword>
<dbReference type="STRING" id="228230.RMCC_4204"/>
<keyword evidence="7" id="KW-0472">Membrane</keyword>
<dbReference type="GO" id="GO:0004222">
    <property type="term" value="F:metalloendopeptidase activity"/>
    <property type="evidence" value="ECO:0007669"/>
    <property type="project" value="InterPro"/>
</dbReference>
<dbReference type="Gene3D" id="3.30.2010.10">
    <property type="entry name" value="Metalloproteases ('zincins'), catalytic domain"/>
    <property type="match status" value="1"/>
</dbReference>
<dbReference type="PANTHER" id="PTHR34978">
    <property type="entry name" value="POSSIBLE SENSOR-TRANSDUCER PROTEIN BLAR"/>
    <property type="match status" value="1"/>
</dbReference>
<reference evidence="10" key="1">
    <citation type="journal article" date="2016" name="Genome Announc.">
        <title>Draft Genome Sequences of Five Rapidly Growing Mycobacterium Species, M. thermoresistibile, M. fortuitum subsp. acetamidolyticum, M. canariasense, M. brisbanense, and M. novocastrense.</title>
        <authorList>
            <person name="Katahira K."/>
            <person name="Ogura Y."/>
            <person name="Gotoh Y."/>
            <person name="Hayashi T."/>
        </authorList>
    </citation>
    <scope>NUCLEOTIDE SEQUENCE [LARGE SCALE GENOMIC DNA]</scope>
    <source>
        <strain evidence="10">JCM15298</strain>
    </source>
</reference>
<dbReference type="Proteomes" id="UP000069443">
    <property type="component" value="Unassembled WGS sequence"/>
</dbReference>
<evidence type="ECO:0000256" key="3">
    <source>
        <dbReference type="ARBA" id="ARBA00022801"/>
    </source>
</evidence>
<evidence type="ECO:0000259" key="8">
    <source>
        <dbReference type="Pfam" id="PF01435"/>
    </source>
</evidence>
<dbReference type="Pfam" id="PF01435">
    <property type="entry name" value="Peptidase_M48"/>
    <property type="match status" value="1"/>
</dbReference>
<accession>A0A100WG57</accession>
<evidence type="ECO:0000256" key="7">
    <source>
        <dbReference type="SAM" id="Phobius"/>
    </source>
</evidence>
<evidence type="ECO:0000256" key="1">
    <source>
        <dbReference type="ARBA" id="ARBA00022670"/>
    </source>
</evidence>
<dbReference type="GO" id="GO:0006508">
    <property type="term" value="P:proteolysis"/>
    <property type="evidence" value="ECO:0007669"/>
    <property type="project" value="UniProtKB-KW"/>
</dbReference>